<comment type="similarity">
    <text evidence="1">Belongs to the AHA1 family.</text>
</comment>
<dbReference type="RefSeq" id="WP_045464367.1">
    <property type="nucleotide sequence ID" value="NZ_BBLT01000005.1"/>
</dbReference>
<evidence type="ECO:0000259" key="2">
    <source>
        <dbReference type="Pfam" id="PF08327"/>
    </source>
</evidence>
<dbReference type="InterPro" id="IPR023393">
    <property type="entry name" value="START-like_dom_sf"/>
</dbReference>
<evidence type="ECO:0000313" key="4">
    <source>
        <dbReference type="Proteomes" id="UP000030185"/>
    </source>
</evidence>
<name>A0A098LF66_9BACT</name>
<keyword evidence="4" id="KW-1185">Reference proteome</keyword>
<dbReference type="Pfam" id="PF08327">
    <property type="entry name" value="AHSA1"/>
    <property type="match status" value="1"/>
</dbReference>
<dbReference type="STRING" id="153721.MYP_2829"/>
<gene>
    <name evidence="3" type="ORF">MYP_2829</name>
</gene>
<evidence type="ECO:0000313" key="3">
    <source>
        <dbReference type="EMBL" id="GAL85600.1"/>
    </source>
</evidence>
<dbReference type="CDD" id="cd07814">
    <property type="entry name" value="SRPBCC_CalC_Aha1-like"/>
    <property type="match status" value="1"/>
</dbReference>
<protein>
    <recommendedName>
        <fullName evidence="2">Activator of Hsp90 ATPase homologue 1/2-like C-terminal domain-containing protein</fullName>
    </recommendedName>
</protein>
<dbReference type="InterPro" id="IPR013538">
    <property type="entry name" value="ASHA1/2-like_C"/>
</dbReference>
<feature type="domain" description="Activator of Hsp90 ATPase homologue 1/2-like C-terminal" evidence="2">
    <location>
        <begin position="21"/>
        <end position="161"/>
    </location>
</feature>
<proteinExistence type="inferred from homology"/>
<dbReference type="EMBL" id="BBLT01000005">
    <property type="protein sequence ID" value="GAL85600.1"/>
    <property type="molecule type" value="Genomic_DNA"/>
</dbReference>
<dbReference type="eggNOG" id="COG3832">
    <property type="taxonomic scope" value="Bacteria"/>
</dbReference>
<dbReference type="Proteomes" id="UP000030185">
    <property type="component" value="Unassembled WGS sequence"/>
</dbReference>
<reference evidence="3 4" key="1">
    <citation type="submission" date="2014-09" db="EMBL/GenBank/DDBJ databases">
        <title>Sporocytophaga myxococcoides PG-01 genome sequencing.</title>
        <authorList>
            <person name="Liu L."/>
            <person name="Gao P.J."/>
            <person name="Chen G.J."/>
            <person name="Wang L.S."/>
        </authorList>
    </citation>
    <scope>NUCLEOTIDE SEQUENCE [LARGE SCALE GENOMIC DNA]</scope>
    <source>
        <strain evidence="3 4">PG-01</strain>
    </source>
</reference>
<dbReference type="AlphaFoldDB" id="A0A098LF66"/>
<accession>A0A098LF66</accession>
<organism evidence="3 4">
    <name type="scientific">Sporocytophaga myxococcoides</name>
    <dbReference type="NCBI Taxonomy" id="153721"/>
    <lineage>
        <taxon>Bacteria</taxon>
        <taxon>Pseudomonadati</taxon>
        <taxon>Bacteroidota</taxon>
        <taxon>Cytophagia</taxon>
        <taxon>Cytophagales</taxon>
        <taxon>Cytophagaceae</taxon>
        <taxon>Sporocytophaga</taxon>
    </lineage>
</organism>
<dbReference type="SUPFAM" id="SSF55961">
    <property type="entry name" value="Bet v1-like"/>
    <property type="match status" value="1"/>
</dbReference>
<comment type="caution">
    <text evidence="3">The sequence shown here is derived from an EMBL/GenBank/DDBJ whole genome shotgun (WGS) entry which is preliminary data.</text>
</comment>
<sequence length="163" mass="18958">MEERNKAASDHEVYLTYTFSTPREMVFKAWTDPKQLVKWYAPHNCTIVYKKLDIRKRGEYLSCINNPQYGDCWCKGVYKEVIFPERIEFTMVVSDKDGNTVDPVKAGMDPDWPMETLVSITFSEENGKTTIKLRQTVSQKLATKTGAYPSWIQMLERLAEEIK</sequence>
<evidence type="ECO:0000256" key="1">
    <source>
        <dbReference type="ARBA" id="ARBA00006817"/>
    </source>
</evidence>
<dbReference type="Gene3D" id="3.30.530.20">
    <property type="match status" value="1"/>
</dbReference>